<evidence type="ECO:0000256" key="5">
    <source>
        <dbReference type="ARBA" id="ARBA00022840"/>
    </source>
</evidence>
<gene>
    <name evidence="8" type="ORF">LCGC14_2977780</name>
</gene>
<evidence type="ECO:0000313" key="8">
    <source>
        <dbReference type="EMBL" id="KKK65076.1"/>
    </source>
</evidence>
<keyword evidence="5" id="KW-0067">ATP-binding</keyword>
<dbReference type="AlphaFoldDB" id="A0A0F8ZYR4"/>
<dbReference type="Pfam" id="PF02518">
    <property type="entry name" value="HATPase_c"/>
    <property type="match status" value="1"/>
</dbReference>
<dbReference type="GO" id="GO:0005524">
    <property type="term" value="F:ATP binding"/>
    <property type="evidence" value="ECO:0007669"/>
    <property type="project" value="UniProtKB-KW"/>
</dbReference>
<name>A0A0F8ZYR4_9ZZZZ</name>
<reference evidence="8" key="1">
    <citation type="journal article" date="2015" name="Nature">
        <title>Complex archaea that bridge the gap between prokaryotes and eukaryotes.</title>
        <authorList>
            <person name="Spang A."/>
            <person name="Saw J.H."/>
            <person name="Jorgensen S.L."/>
            <person name="Zaremba-Niedzwiedzka K."/>
            <person name="Martijn J."/>
            <person name="Lind A.E."/>
            <person name="van Eijk R."/>
            <person name="Schleper C."/>
            <person name="Guy L."/>
            <person name="Ettema T.J."/>
        </authorList>
    </citation>
    <scope>NUCLEOTIDE SEQUENCE</scope>
</reference>
<evidence type="ECO:0000256" key="4">
    <source>
        <dbReference type="ARBA" id="ARBA00022777"/>
    </source>
</evidence>
<feature type="non-terminal residue" evidence="8">
    <location>
        <position position="1"/>
    </location>
</feature>
<dbReference type="SUPFAM" id="SSF55874">
    <property type="entry name" value="ATPase domain of HSP90 chaperone/DNA topoisomerase II/histidine kinase"/>
    <property type="match status" value="1"/>
</dbReference>
<evidence type="ECO:0000256" key="6">
    <source>
        <dbReference type="ARBA" id="ARBA00023012"/>
    </source>
</evidence>
<accession>A0A0F8ZYR4</accession>
<keyword evidence="3" id="KW-0547">Nucleotide-binding</keyword>
<organism evidence="8">
    <name type="scientific">marine sediment metagenome</name>
    <dbReference type="NCBI Taxonomy" id="412755"/>
    <lineage>
        <taxon>unclassified sequences</taxon>
        <taxon>metagenomes</taxon>
        <taxon>ecological metagenomes</taxon>
    </lineage>
</organism>
<comment type="caution">
    <text evidence="8">The sequence shown here is derived from an EMBL/GenBank/DDBJ whole genome shotgun (WGS) entry which is preliminary data.</text>
</comment>
<keyword evidence="6" id="KW-0902">Two-component regulatory system</keyword>
<dbReference type="CDD" id="cd00082">
    <property type="entry name" value="HisKA"/>
    <property type="match status" value="1"/>
</dbReference>
<evidence type="ECO:0000259" key="7">
    <source>
        <dbReference type="PROSITE" id="PS50109"/>
    </source>
</evidence>
<dbReference type="PRINTS" id="PR00344">
    <property type="entry name" value="BCTRLSENSOR"/>
</dbReference>
<sequence>LSAIKTFVQLLPKKVENPGFLEKFQRTVPREINRINQLVEDLLDLARAPKYHFETISIKPLLEQTIDFLSEELNAHHIHCLCEFSDDLPLVRADADQLTKAFHNLVQNAAQAMPEGGELAIEAFCEKKHPSKQQTATERNGWVTVIFRDTGPGIRPETLKDIFNPFFTTKDKGTGLGLAITHKVIIEHKGRIEVTSQMGEGTRFNIVLPTLNSPSQ</sequence>
<dbReference type="InterPro" id="IPR005467">
    <property type="entry name" value="His_kinase_dom"/>
</dbReference>
<dbReference type="PANTHER" id="PTHR43065">
    <property type="entry name" value="SENSOR HISTIDINE KINASE"/>
    <property type="match status" value="1"/>
</dbReference>
<keyword evidence="4" id="KW-0418">Kinase</keyword>
<keyword evidence="2" id="KW-0808">Transferase</keyword>
<protein>
    <recommendedName>
        <fullName evidence="7">Histidine kinase domain-containing protein</fullName>
    </recommendedName>
</protein>
<dbReference type="Pfam" id="PF00512">
    <property type="entry name" value="HisKA"/>
    <property type="match status" value="1"/>
</dbReference>
<dbReference type="InterPro" id="IPR003661">
    <property type="entry name" value="HisK_dim/P_dom"/>
</dbReference>
<dbReference type="SMART" id="SM00387">
    <property type="entry name" value="HATPase_c"/>
    <property type="match status" value="1"/>
</dbReference>
<dbReference type="PANTHER" id="PTHR43065:SF10">
    <property type="entry name" value="PEROXIDE STRESS-ACTIVATED HISTIDINE KINASE MAK3"/>
    <property type="match status" value="1"/>
</dbReference>
<dbReference type="PROSITE" id="PS50109">
    <property type="entry name" value="HIS_KIN"/>
    <property type="match status" value="1"/>
</dbReference>
<evidence type="ECO:0000256" key="2">
    <source>
        <dbReference type="ARBA" id="ARBA00022679"/>
    </source>
</evidence>
<dbReference type="InterPro" id="IPR003594">
    <property type="entry name" value="HATPase_dom"/>
</dbReference>
<dbReference type="GO" id="GO:0000155">
    <property type="term" value="F:phosphorelay sensor kinase activity"/>
    <property type="evidence" value="ECO:0007669"/>
    <property type="project" value="InterPro"/>
</dbReference>
<dbReference type="InterPro" id="IPR036890">
    <property type="entry name" value="HATPase_C_sf"/>
</dbReference>
<evidence type="ECO:0000256" key="3">
    <source>
        <dbReference type="ARBA" id="ARBA00022741"/>
    </source>
</evidence>
<feature type="domain" description="Histidine kinase" evidence="7">
    <location>
        <begin position="1"/>
        <end position="212"/>
    </location>
</feature>
<dbReference type="Gene3D" id="3.30.565.10">
    <property type="entry name" value="Histidine kinase-like ATPase, C-terminal domain"/>
    <property type="match status" value="1"/>
</dbReference>
<evidence type="ECO:0000256" key="1">
    <source>
        <dbReference type="ARBA" id="ARBA00022553"/>
    </source>
</evidence>
<dbReference type="Gene3D" id="1.10.287.130">
    <property type="match status" value="1"/>
</dbReference>
<proteinExistence type="predicted"/>
<keyword evidence="1" id="KW-0597">Phosphoprotein</keyword>
<dbReference type="EMBL" id="LAZR01060730">
    <property type="protein sequence ID" value="KKK65076.1"/>
    <property type="molecule type" value="Genomic_DNA"/>
</dbReference>
<dbReference type="InterPro" id="IPR004358">
    <property type="entry name" value="Sig_transdc_His_kin-like_C"/>
</dbReference>